<feature type="region of interest" description="Disordered" evidence="1">
    <location>
        <begin position="22"/>
        <end position="42"/>
    </location>
</feature>
<dbReference type="InterPro" id="IPR027974">
    <property type="entry name" value="DUF4470"/>
</dbReference>
<dbReference type="Pfam" id="PF14737">
    <property type="entry name" value="DUF4470"/>
    <property type="match status" value="1"/>
</dbReference>
<dbReference type="OrthoDB" id="5282002at2759"/>
<accession>A0A1J8Q3S0</accession>
<dbReference type="Proteomes" id="UP000183567">
    <property type="component" value="Unassembled WGS sequence"/>
</dbReference>
<protein>
    <recommendedName>
        <fullName evidence="2">DUF4470 domain-containing protein</fullName>
    </recommendedName>
</protein>
<evidence type="ECO:0000313" key="3">
    <source>
        <dbReference type="EMBL" id="OJA14611.1"/>
    </source>
</evidence>
<keyword evidence="4" id="KW-1185">Reference proteome</keyword>
<name>A0A1J8Q3S0_9AGAM</name>
<proteinExistence type="predicted"/>
<evidence type="ECO:0000313" key="4">
    <source>
        <dbReference type="Proteomes" id="UP000183567"/>
    </source>
</evidence>
<dbReference type="EMBL" id="LVVM01003560">
    <property type="protein sequence ID" value="OJA14611.1"/>
    <property type="molecule type" value="Genomic_DNA"/>
</dbReference>
<sequence>MSRLPASWDAMTALSEFMQDTSATSSLRTMPPDPSTSGDFNFADFDVSDPKRAFEAFGKMKPKIPPPEMLPCANVDVAKYKVCPKQGTKACNCKNRLKSNDWKPAWVVENRLPTSFFAKPGGGSPMQADQLSKGISLWGNVPAIDLINLGKNENDASQDLSIALVASGDLRHVVQTINSLPDDYSGHLEVLINDVTLPVVARNMAILLILGTVSDETMAADIALHFWYSVFIPAEYGNNILAIVTSALLRETQEPQPLGPRSCMSCAIPAEAMEFFRRFGSIASISMADAQNEYDRVRTASYRGDFRDRMYAKLKPSHRVAFQEFRRFGIVLPFGAVNAHFNIPNASLFSLDGKWLQTDYADPLEGWDIGPILDAGRAHGAQPEDIYGCLYFFLSDQLRTFARRLREFRISFSVVTTEAIHLSSIIREDILSPLRITASTRFDRIEVSNILDVNYVGIGDVLTHWGPLLKDSPTAALVGYFMNWGFLQPNGDAQSAGHIEIKKVIDAFIEKGRFSFA</sequence>
<feature type="domain" description="DUF4470" evidence="2">
    <location>
        <begin position="137"/>
        <end position="232"/>
    </location>
</feature>
<organism evidence="3 4">
    <name type="scientific">Rhizopogon vesiculosus</name>
    <dbReference type="NCBI Taxonomy" id="180088"/>
    <lineage>
        <taxon>Eukaryota</taxon>
        <taxon>Fungi</taxon>
        <taxon>Dikarya</taxon>
        <taxon>Basidiomycota</taxon>
        <taxon>Agaricomycotina</taxon>
        <taxon>Agaricomycetes</taxon>
        <taxon>Agaricomycetidae</taxon>
        <taxon>Boletales</taxon>
        <taxon>Suillineae</taxon>
        <taxon>Rhizopogonaceae</taxon>
        <taxon>Rhizopogon</taxon>
    </lineage>
</organism>
<dbReference type="AlphaFoldDB" id="A0A1J8Q3S0"/>
<evidence type="ECO:0000256" key="1">
    <source>
        <dbReference type="SAM" id="MobiDB-lite"/>
    </source>
</evidence>
<reference evidence="3 4" key="1">
    <citation type="submission" date="2016-03" db="EMBL/GenBank/DDBJ databases">
        <title>Comparative genomics of the ectomycorrhizal sister species Rhizopogon vinicolor and Rhizopogon vesiculosus (Basidiomycota: Boletales) reveals a divergence of the mating type B locus.</title>
        <authorList>
            <person name="Mujic A.B."/>
            <person name="Kuo A."/>
            <person name="Tritt A."/>
            <person name="Lipzen A."/>
            <person name="Chen C."/>
            <person name="Johnson J."/>
            <person name="Sharma A."/>
            <person name="Barry K."/>
            <person name="Grigoriev I.V."/>
            <person name="Spatafora J.W."/>
        </authorList>
    </citation>
    <scope>NUCLEOTIDE SEQUENCE [LARGE SCALE GENOMIC DNA]</scope>
    <source>
        <strain evidence="3 4">AM-OR11-056</strain>
    </source>
</reference>
<comment type="caution">
    <text evidence="3">The sequence shown here is derived from an EMBL/GenBank/DDBJ whole genome shotgun (WGS) entry which is preliminary data.</text>
</comment>
<gene>
    <name evidence="3" type="ORF">AZE42_07967</name>
</gene>
<evidence type="ECO:0000259" key="2">
    <source>
        <dbReference type="Pfam" id="PF14737"/>
    </source>
</evidence>